<evidence type="ECO:0000313" key="1">
    <source>
        <dbReference type="EMBL" id="QBQ16251.1"/>
    </source>
</evidence>
<name>A0A4P7B4U0_ACIHA</name>
<dbReference type="EMBL" id="CP038009">
    <property type="protein sequence ID" value="QBQ16251.1"/>
    <property type="molecule type" value="Genomic_DNA"/>
</dbReference>
<organism evidence="1 2">
    <name type="scientific">Acinetobacter haemolyticus</name>
    <dbReference type="NCBI Taxonomy" id="29430"/>
    <lineage>
        <taxon>Bacteria</taxon>
        <taxon>Pseudomonadati</taxon>
        <taxon>Pseudomonadota</taxon>
        <taxon>Gammaproteobacteria</taxon>
        <taxon>Moraxellales</taxon>
        <taxon>Moraxellaceae</taxon>
        <taxon>Acinetobacter</taxon>
    </lineage>
</organism>
<sequence>MNTDKDSIKASAELLEVVIDTFVTPDGLAKDLPVVGTIFSLAEACNSFRNKRFAKRVTTFLNNFNSEEFEKFKKMIAKKSNKDLGEEILSVIENLEKEEQVHMVARAAKNHINLIEGGNSSESVKYIFDHNIHIIKRLDSHALTGLYAIYGESNSTRINSVDHFLFSLGLLEMNIIDMAPVGGVSLPYHQFSPCEEGKNFYWKIIRTNESSSN</sequence>
<proteinExistence type="predicted"/>
<protein>
    <recommendedName>
        <fullName evidence="3">DUF4393 domain-containing protein</fullName>
    </recommendedName>
</protein>
<gene>
    <name evidence="1" type="ORF">AHTJR_08145</name>
</gene>
<evidence type="ECO:0008006" key="3">
    <source>
        <dbReference type="Google" id="ProtNLM"/>
    </source>
</evidence>
<dbReference type="RefSeq" id="WP_134252310.1">
    <property type="nucleotide sequence ID" value="NZ_CP038009.1"/>
</dbReference>
<reference evidence="1 2" key="1">
    <citation type="submission" date="2019-03" db="EMBL/GenBank/DDBJ databases">
        <title>Complete genome sequence of two outbreak-associated Acinetobacter haemolyticus strains.</title>
        <authorList>
            <person name="Bai L."/>
            <person name="Zhang S.-C."/>
            <person name="Deng Y."/>
            <person name="Song C.-C."/>
            <person name="Kang G.-B."/>
            <person name="Dong Y."/>
            <person name="Wang Y."/>
            <person name="Gao F."/>
            <person name="Huang H."/>
        </authorList>
    </citation>
    <scope>NUCLEOTIDE SEQUENCE [LARGE SCALE GENOMIC DNA]</scope>
    <source>
        <strain evidence="1 2">TJR01</strain>
    </source>
</reference>
<evidence type="ECO:0000313" key="2">
    <source>
        <dbReference type="Proteomes" id="UP000294395"/>
    </source>
</evidence>
<dbReference type="Proteomes" id="UP000294395">
    <property type="component" value="Chromosome"/>
</dbReference>
<accession>A0A4P7B4U0</accession>
<dbReference type="AlphaFoldDB" id="A0A4P7B4U0"/>